<gene>
    <name evidence="1" type="ORF">LCY76_15855</name>
</gene>
<organism evidence="1 2">
    <name type="scientific">Fictibacillus marinisediminis</name>
    <dbReference type="NCBI Taxonomy" id="2878389"/>
    <lineage>
        <taxon>Bacteria</taxon>
        <taxon>Bacillati</taxon>
        <taxon>Bacillota</taxon>
        <taxon>Bacilli</taxon>
        <taxon>Bacillales</taxon>
        <taxon>Fictibacillaceae</taxon>
        <taxon>Fictibacillus</taxon>
    </lineage>
</organism>
<comment type="caution">
    <text evidence="1">The sequence shown here is derived from an EMBL/GenBank/DDBJ whole genome shotgun (WGS) entry which is preliminary data.</text>
</comment>
<keyword evidence="2" id="KW-1185">Reference proteome</keyword>
<dbReference type="Proteomes" id="UP001139011">
    <property type="component" value="Unassembled WGS sequence"/>
</dbReference>
<protein>
    <submittedName>
        <fullName evidence="1">Uncharacterized protein</fullName>
    </submittedName>
</protein>
<reference evidence="1" key="1">
    <citation type="submission" date="2021-09" db="EMBL/GenBank/DDBJ databases">
        <title>Genome analysis of Fictibacillus sp. KIGAM418 isolated from marine sediment.</title>
        <authorList>
            <person name="Seo M.-J."/>
            <person name="Cho E.-S."/>
            <person name="Hwang C.Y."/>
        </authorList>
    </citation>
    <scope>NUCLEOTIDE SEQUENCE</scope>
    <source>
        <strain evidence="1">KIGAM418</strain>
    </source>
</reference>
<accession>A0A9X1XEH8</accession>
<evidence type="ECO:0000313" key="1">
    <source>
        <dbReference type="EMBL" id="MCK6258053.1"/>
    </source>
</evidence>
<evidence type="ECO:0000313" key="2">
    <source>
        <dbReference type="Proteomes" id="UP001139011"/>
    </source>
</evidence>
<dbReference type="AlphaFoldDB" id="A0A9X1XEH8"/>
<sequence>MATEFVFNERLGIELPLLQMAWEDYAPARQEGILAQWESIRGTIPDRIHDIEQIINTKQDQLGVEENFERSCELNWEIAELASVINDLWLWYRTHQDINLKLHL</sequence>
<dbReference type="EMBL" id="JAIWJX010000002">
    <property type="protein sequence ID" value="MCK6258053.1"/>
    <property type="molecule type" value="Genomic_DNA"/>
</dbReference>
<name>A0A9X1XEH8_9BACL</name>
<proteinExistence type="predicted"/>